<feature type="transmembrane region" description="Helical" evidence="8">
    <location>
        <begin position="219"/>
        <end position="241"/>
    </location>
</feature>
<dbReference type="Gene3D" id="1.20.1250.20">
    <property type="entry name" value="MFS general substrate transporter like domains"/>
    <property type="match status" value="1"/>
</dbReference>
<dbReference type="CDD" id="cd17324">
    <property type="entry name" value="MFS_NepI_like"/>
    <property type="match status" value="1"/>
</dbReference>
<proteinExistence type="inferred from homology"/>
<dbReference type="PROSITE" id="PS50850">
    <property type="entry name" value="MFS"/>
    <property type="match status" value="1"/>
</dbReference>
<feature type="domain" description="Major facilitator superfamily (MFS) profile" evidence="9">
    <location>
        <begin position="13"/>
        <end position="398"/>
    </location>
</feature>
<dbReference type="Proteomes" id="UP000184069">
    <property type="component" value="Unassembled WGS sequence"/>
</dbReference>
<feature type="transmembrane region" description="Helical" evidence="8">
    <location>
        <begin position="372"/>
        <end position="393"/>
    </location>
</feature>
<evidence type="ECO:0000313" key="11">
    <source>
        <dbReference type="Proteomes" id="UP000184069"/>
    </source>
</evidence>
<feature type="transmembrane region" description="Helical" evidence="8">
    <location>
        <begin position="85"/>
        <end position="101"/>
    </location>
</feature>
<evidence type="ECO:0000256" key="7">
    <source>
        <dbReference type="ARBA" id="ARBA00023136"/>
    </source>
</evidence>
<evidence type="ECO:0000256" key="6">
    <source>
        <dbReference type="ARBA" id="ARBA00022989"/>
    </source>
</evidence>
<evidence type="ECO:0000256" key="2">
    <source>
        <dbReference type="ARBA" id="ARBA00008335"/>
    </source>
</evidence>
<evidence type="ECO:0000259" key="9">
    <source>
        <dbReference type="PROSITE" id="PS50850"/>
    </source>
</evidence>
<feature type="transmembrane region" description="Helical" evidence="8">
    <location>
        <begin position="308"/>
        <end position="335"/>
    </location>
</feature>
<dbReference type="STRING" id="1423959.SAMN05444407_102307"/>
<dbReference type="EMBL" id="FRBM01000002">
    <property type="protein sequence ID" value="SHL11969.1"/>
    <property type="molecule type" value="Genomic_DNA"/>
</dbReference>
<evidence type="ECO:0000256" key="3">
    <source>
        <dbReference type="ARBA" id="ARBA00022448"/>
    </source>
</evidence>
<keyword evidence="4" id="KW-1003">Cell membrane</keyword>
<evidence type="ECO:0000256" key="4">
    <source>
        <dbReference type="ARBA" id="ARBA00022475"/>
    </source>
</evidence>
<name>A0A1M6Y1E8_9FLAO</name>
<feature type="transmembrane region" description="Helical" evidence="8">
    <location>
        <begin position="107"/>
        <end position="129"/>
    </location>
</feature>
<sequence>MNPLEKADQGSQRFRYIKLCIFFSGLSVFAQLYLFQPMLPMAAEHFNVSVGDTSLLVSSSTIGMALGLLFFAFKADSYSRKRLMTFSLISSAVLTIISTWIPSLSLLIAIGIFKGFVVSGVSAVALAYLTEEVNTAAIGAAISMYLSGNTIGGMSGRILATILAGELGWRNAVLVIGIESLILGIIFWKLFPESQFFNPQKTDYHLKIKQMKFFLTNPYMLRLYLIAALVMGVFVSVYNYLTFRLEAQPFSLSHFIIAFIFLMYIFGVFGTMTVGRLSKKIPADTILKGSILSMLVGALLLLSENLYILIFGLGLFTFSFFAAHTMASQMAALYAKRGKSSATSIYWLFYYFGSSILGSGTGYLLHSYSWNIFIAFLIYFCRGCTSSGNGQYFSKRQKKLIPHTYHICLGRK</sequence>
<comment type="similarity">
    <text evidence="2">Belongs to the major facilitator superfamily.</text>
</comment>
<accession>A0A1M6Y1E8</accession>
<protein>
    <submittedName>
        <fullName evidence="10">MFS transporter, YNFM family, putative membrane transport protein</fullName>
    </submittedName>
</protein>
<feature type="transmembrane region" description="Helical" evidence="8">
    <location>
        <begin position="347"/>
        <end position="366"/>
    </location>
</feature>
<feature type="transmembrane region" description="Helical" evidence="8">
    <location>
        <begin position="16"/>
        <end position="35"/>
    </location>
</feature>
<dbReference type="SUPFAM" id="SSF103473">
    <property type="entry name" value="MFS general substrate transporter"/>
    <property type="match status" value="1"/>
</dbReference>
<feature type="transmembrane region" description="Helical" evidence="8">
    <location>
        <begin position="172"/>
        <end position="191"/>
    </location>
</feature>
<dbReference type="Pfam" id="PF07690">
    <property type="entry name" value="MFS_1"/>
    <property type="match status" value="1"/>
</dbReference>
<comment type="subcellular location">
    <subcellularLocation>
        <location evidence="1">Cell membrane</location>
        <topology evidence="1">Multi-pass membrane protein</topology>
    </subcellularLocation>
</comment>
<evidence type="ECO:0000256" key="5">
    <source>
        <dbReference type="ARBA" id="ARBA00022692"/>
    </source>
</evidence>
<dbReference type="RefSeq" id="WP_228390756.1">
    <property type="nucleotide sequence ID" value="NZ_FRBM01000002.1"/>
</dbReference>
<feature type="transmembrane region" description="Helical" evidence="8">
    <location>
        <begin position="55"/>
        <end position="73"/>
    </location>
</feature>
<dbReference type="PANTHER" id="PTHR43271">
    <property type="entry name" value="BLL2771 PROTEIN"/>
    <property type="match status" value="1"/>
</dbReference>
<evidence type="ECO:0000256" key="1">
    <source>
        <dbReference type="ARBA" id="ARBA00004651"/>
    </source>
</evidence>
<organism evidence="10 11">
    <name type="scientific">Chryseobacterium contaminans</name>
    <dbReference type="NCBI Taxonomy" id="1423959"/>
    <lineage>
        <taxon>Bacteria</taxon>
        <taxon>Pseudomonadati</taxon>
        <taxon>Bacteroidota</taxon>
        <taxon>Flavobacteriia</taxon>
        <taxon>Flavobacteriales</taxon>
        <taxon>Weeksellaceae</taxon>
        <taxon>Chryseobacterium group</taxon>
        <taxon>Chryseobacterium</taxon>
    </lineage>
</organism>
<dbReference type="PANTHER" id="PTHR43271:SF1">
    <property type="entry name" value="INNER MEMBRANE TRANSPORT PROTEIN YNFM"/>
    <property type="match status" value="1"/>
</dbReference>
<dbReference type="GO" id="GO:0022857">
    <property type="term" value="F:transmembrane transporter activity"/>
    <property type="evidence" value="ECO:0007669"/>
    <property type="project" value="InterPro"/>
</dbReference>
<reference evidence="10 11" key="1">
    <citation type="submission" date="2016-11" db="EMBL/GenBank/DDBJ databases">
        <authorList>
            <person name="Jaros S."/>
            <person name="Januszkiewicz K."/>
            <person name="Wedrychowicz H."/>
        </authorList>
    </citation>
    <scope>NUCLEOTIDE SEQUENCE [LARGE SCALE GENOMIC DNA]</scope>
    <source>
        <strain evidence="10 11">DSM 27621</strain>
    </source>
</reference>
<dbReference type="InterPro" id="IPR011701">
    <property type="entry name" value="MFS"/>
</dbReference>
<evidence type="ECO:0000313" key="10">
    <source>
        <dbReference type="EMBL" id="SHL11969.1"/>
    </source>
</evidence>
<feature type="transmembrane region" description="Helical" evidence="8">
    <location>
        <begin position="136"/>
        <end position="160"/>
    </location>
</feature>
<keyword evidence="3" id="KW-0813">Transport</keyword>
<feature type="transmembrane region" description="Helical" evidence="8">
    <location>
        <begin position="286"/>
        <end position="302"/>
    </location>
</feature>
<keyword evidence="7 8" id="KW-0472">Membrane</keyword>
<feature type="transmembrane region" description="Helical" evidence="8">
    <location>
        <begin position="253"/>
        <end position="274"/>
    </location>
</feature>
<dbReference type="GO" id="GO:0005886">
    <property type="term" value="C:plasma membrane"/>
    <property type="evidence" value="ECO:0007669"/>
    <property type="project" value="UniProtKB-SubCell"/>
</dbReference>
<evidence type="ECO:0000256" key="8">
    <source>
        <dbReference type="SAM" id="Phobius"/>
    </source>
</evidence>
<keyword evidence="5 8" id="KW-0812">Transmembrane</keyword>
<dbReference type="InterPro" id="IPR036259">
    <property type="entry name" value="MFS_trans_sf"/>
</dbReference>
<dbReference type="AlphaFoldDB" id="A0A1M6Y1E8"/>
<dbReference type="InterPro" id="IPR020846">
    <property type="entry name" value="MFS_dom"/>
</dbReference>
<keyword evidence="6 8" id="KW-1133">Transmembrane helix</keyword>
<gene>
    <name evidence="10" type="ORF">SAMN05444407_102307</name>
</gene>